<name>A0A4R3K9W6_9FIRM</name>
<protein>
    <submittedName>
        <fullName evidence="3">Exopolyphosphatase/guanosine-5'-triphosphate, 3'-diphosphate pyrophosphatase</fullName>
    </submittedName>
</protein>
<proteinExistence type="inferred from homology"/>
<dbReference type="PANTHER" id="PTHR30005:SF0">
    <property type="entry name" value="RETROGRADE REGULATION PROTEIN 2"/>
    <property type="match status" value="1"/>
</dbReference>
<dbReference type="SUPFAM" id="SSF53067">
    <property type="entry name" value="Actin-like ATPase domain"/>
    <property type="match status" value="2"/>
</dbReference>
<comment type="caution">
    <text evidence="3">The sequence shown here is derived from an EMBL/GenBank/DDBJ whole genome shotgun (WGS) entry which is preliminary data.</text>
</comment>
<reference evidence="3 4" key="1">
    <citation type="submission" date="2019-03" db="EMBL/GenBank/DDBJ databases">
        <title>Genomic Encyclopedia of Type Strains, Phase IV (KMG-IV): sequencing the most valuable type-strain genomes for metagenomic binning, comparative biology and taxonomic classification.</title>
        <authorList>
            <person name="Goeker M."/>
        </authorList>
    </citation>
    <scope>NUCLEOTIDE SEQUENCE [LARGE SCALE GENOMIC DNA]</scope>
    <source>
        <strain evidence="3 4">DSM 20467</strain>
    </source>
</reference>
<evidence type="ECO:0000313" key="3">
    <source>
        <dbReference type="EMBL" id="TCS79683.1"/>
    </source>
</evidence>
<gene>
    <name evidence="3" type="ORF">EDC37_10699</name>
</gene>
<dbReference type="InterPro" id="IPR050273">
    <property type="entry name" value="GppA/Ppx_hydrolase"/>
</dbReference>
<keyword evidence="4" id="KW-1185">Reference proteome</keyword>
<sequence length="311" mass="34610">MYAVIDIGSNTIRLVIYKVDKGSYNILLNKKEMAALASYVNDRMMSAAGIEKACHALLPLKKIALDLGIENIYAFATAALRNVTNSDQAVKEIEEKTGLKIHVISGKVEAKLDFIGAARTVNLKSGLLIDIGGASTELVAYENMKIKQAVSLPIGSLSAYSKYVNHFFPNKIEQQKIRKKVLHLLEKQDYQDFAPNYQDVCGVGGTIRSTKDVYNSLFGLSPRNKSIRAESISGIIKQFLNKKDKTHIDRHTLDTLLDIVPDRIRTILPGMIILETLVDLFKVKTILISRAGVREGYLAKIILKEFDDIEV</sequence>
<accession>A0A4R3K9W6</accession>
<dbReference type="CDD" id="cd24052">
    <property type="entry name" value="ASKHA_NBD_HpPPX-GppA-like"/>
    <property type="match status" value="1"/>
</dbReference>
<dbReference type="RefSeq" id="WP_132548752.1">
    <property type="nucleotide sequence ID" value="NZ_SMAA01000006.1"/>
</dbReference>
<feature type="domain" description="Ppx/GppA phosphatase N-terminal" evidence="2">
    <location>
        <begin position="15"/>
        <end position="304"/>
    </location>
</feature>
<dbReference type="OrthoDB" id="9807195at2"/>
<dbReference type="EMBL" id="SMAA01000006">
    <property type="protein sequence ID" value="TCS79683.1"/>
    <property type="molecule type" value="Genomic_DNA"/>
</dbReference>
<dbReference type="AlphaFoldDB" id="A0A4R3K9W6"/>
<dbReference type="InterPro" id="IPR043129">
    <property type="entry name" value="ATPase_NBD"/>
</dbReference>
<comment type="similarity">
    <text evidence="1">Belongs to the GppA/Ppx family.</text>
</comment>
<dbReference type="InterPro" id="IPR003695">
    <property type="entry name" value="Ppx_GppA_N"/>
</dbReference>
<evidence type="ECO:0000313" key="4">
    <source>
        <dbReference type="Proteomes" id="UP000295188"/>
    </source>
</evidence>
<dbReference type="Pfam" id="PF02541">
    <property type="entry name" value="Ppx-GppA"/>
    <property type="match status" value="1"/>
</dbReference>
<dbReference type="Gene3D" id="3.30.420.150">
    <property type="entry name" value="Exopolyphosphatase. Domain 2"/>
    <property type="match status" value="1"/>
</dbReference>
<dbReference type="PANTHER" id="PTHR30005">
    <property type="entry name" value="EXOPOLYPHOSPHATASE"/>
    <property type="match status" value="1"/>
</dbReference>
<organism evidence="3 4">
    <name type="scientific">Pectinatus cerevisiiphilus</name>
    <dbReference type="NCBI Taxonomy" id="86956"/>
    <lineage>
        <taxon>Bacteria</taxon>
        <taxon>Bacillati</taxon>
        <taxon>Bacillota</taxon>
        <taxon>Negativicutes</taxon>
        <taxon>Selenomonadales</taxon>
        <taxon>Selenomonadaceae</taxon>
        <taxon>Pectinatus</taxon>
    </lineage>
</organism>
<evidence type="ECO:0000259" key="2">
    <source>
        <dbReference type="Pfam" id="PF02541"/>
    </source>
</evidence>
<dbReference type="Proteomes" id="UP000295188">
    <property type="component" value="Unassembled WGS sequence"/>
</dbReference>
<dbReference type="Gene3D" id="3.30.420.40">
    <property type="match status" value="1"/>
</dbReference>
<evidence type="ECO:0000256" key="1">
    <source>
        <dbReference type="ARBA" id="ARBA00007125"/>
    </source>
</evidence>